<accession>A0A2P4WYK7</accession>
<evidence type="ECO:0000313" key="1">
    <source>
        <dbReference type="EMBL" id="POM58375.1"/>
    </source>
</evidence>
<sequence>MMEGYPNNVRPPTVSMLIDSSLESMTVGNAVVIDNSELFEEIYSSAIHHFFPMVTYSVLGQYLQDESKVEYLFDRHDALEQFHKQAKRINAVVVEVFHAAPP</sequence>
<name>A0A2P4WYK7_9STRA</name>
<organism evidence="1 2">
    <name type="scientific">Phytophthora palmivora</name>
    <dbReference type="NCBI Taxonomy" id="4796"/>
    <lineage>
        <taxon>Eukaryota</taxon>
        <taxon>Sar</taxon>
        <taxon>Stramenopiles</taxon>
        <taxon>Oomycota</taxon>
        <taxon>Peronosporomycetes</taxon>
        <taxon>Peronosporales</taxon>
        <taxon>Peronosporaceae</taxon>
        <taxon>Phytophthora</taxon>
    </lineage>
</organism>
<proteinExistence type="predicted"/>
<dbReference type="AlphaFoldDB" id="A0A2P4WYK7"/>
<evidence type="ECO:0000313" key="2">
    <source>
        <dbReference type="Proteomes" id="UP000237271"/>
    </source>
</evidence>
<dbReference type="EMBL" id="NCKW01020261">
    <property type="protein sequence ID" value="POM58375.1"/>
    <property type="molecule type" value="Genomic_DNA"/>
</dbReference>
<protein>
    <submittedName>
        <fullName evidence="1">Uncharacterized protein</fullName>
    </submittedName>
</protein>
<reference evidence="1 2" key="1">
    <citation type="journal article" date="2017" name="Genome Biol. Evol.">
        <title>Phytophthora megakarya and P. palmivora, closely related causal agents of cacao black pod rot, underwent increases in genome sizes and gene numbers by different mechanisms.</title>
        <authorList>
            <person name="Ali S.S."/>
            <person name="Shao J."/>
            <person name="Lary D.J."/>
            <person name="Kronmiller B."/>
            <person name="Shen D."/>
            <person name="Strem M.D."/>
            <person name="Amoako-Attah I."/>
            <person name="Akrofi A.Y."/>
            <person name="Begoude B.A."/>
            <person name="Ten Hoopen G.M."/>
            <person name="Coulibaly K."/>
            <person name="Kebe B.I."/>
            <person name="Melnick R.L."/>
            <person name="Guiltinan M.J."/>
            <person name="Tyler B.M."/>
            <person name="Meinhardt L.W."/>
            <person name="Bailey B.A."/>
        </authorList>
    </citation>
    <scope>NUCLEOTIDE SEQUENCE [LARGE SCALE GENOMIC DNA]</scope>
    <source>
        <strain evidence="2">sbr112.9</strain>
    </source>
</reference>
<comment type="caution">
    <text evidence="1">The sequence shown here is derived from an EMBL/GenBank/DDBJ whole genome shotgun (WGS) entry which is preliminary data.</text>
</comment>
<gene>
    <name evidence="1" type="ORF">PHPALM_36982</name>
</gene>
<keyword evidence="2" id="KW-1185">Reference proteome</keyword>
<dbReference type="Proteomes" id="UP000237271">
    <property type="component" value="Unassembled WGS sequence"/>
</dbReference>